<dbReference type="InterPro" id="IPR001762">
    <property type="entry name" value="Disintegrin_dom"/>
</dbReference>
<protein>
    <submittedName>
        <fullName evidence="7">ADAM 17-like protease</fullName>
    </submittedName>
</protein>
<keyword evidence="6" id="KW-1185">Reference proteome</keyword>
<dbReference type="GO" id="GO:0006509">
    <property type="term" value="P:membrane protein ectodomain proteolysis"/>
    <property type="evidence" value="ECO:0007669"/>
    <property type="project" value="TreeGrafter"/>
</dbReference>
<feature type="binding site" evidence="2">
    <location>
        <position position="394"/>
    </location>
    <ligand>
        <name>Zn(2+)</name>
        <dbReference type="ChEBI" id="CHEBI:29105"/>
        <note>catalytic</note>
    </ligand>
</feature>
<evidence type="ECO:0000259" key="4">
    <source>
        <dbReference type="PROSITE" id="PS50214"/>
    </source>
</evidence>
<dbReference type="InterPro" id="IPR036436">
    <property type="entry name" value="Disintegrin_dom_sf"/>
</dbReference>
<evidence type="ECO:0000259" key="5">
    <source>
        <dbReference type="PROSITE" id="PS50215"/>
    </source>
</evidence>
<comment type="caution">
    <text evidence="2">Lacks conserved residue(s) required for the propagation of feature annotation.</text>
</comment>
<feature type="transmembrane region" description="Helical" evidence="3">
    <location>
        <begin position="642"/>
        <end position="663"/>
    </location>
</feature>
<dbReference type="Gene3D" id="3.40.390.10">
    <property type="entry name" value="Collagenase (Catalytic Domain)"/>
    <property type="match status" value="1"/>
</dbReference>
<accession>A0AAJ7SGH2</accession>
<evidence type="ECO:0000256" key="1">
    <source>
        <dbReference type="ARBA" id="ARBA00023157"/>
    </source>
</evidence>
<dbReference type="GeneID" id="114828393"/>
<feature type="domain" description="Peptidase M12B" evidence="5">
    <location>
        <begin position="210"/>
        <end position="440"/>
    </location>
</feature>
<keyword evidence="3" id="KW-0812">Transmembrane</keyword>
<dbReference type="PROSITE" id="PS50215">
    <property type="entry name" value="ADAM_MEPRO"/>
    <property type="match status" value="1"/>
</dbReference>
<dbReference type="KEGG" id="goe:114828393"/>
<dbReference type="GO" id="GO:0046872">
    <property type="term" value="F:metal ion binding"/>
    <property type="evidence" value="ECO:0007669"/>
    <property type="project" value="UniProtKB-KW"/>
</dbReference>
<dbReference type="SUPFAM" id="SSF57552">
    <property type="entry name" value="Blood coagulation inhibitor (disintegrin)"/>
    <property type="match status" value="1"/>
</dbReference>
<proteinExistence type="predicted"/>
<organism evidence="6 7">
    <name type="scientific">Galendromus occidentalis</name>
    <name type="common">western predatory mite</name>
    <dbReference type="NCBI Taxonomy" id="34638"/>
    <lineage>
        <taxon>Eukaryota</taxon>
        <taxon>Metazoa</taxon>
        <taxon>Ecdysozoa</taxon>
        <taxon>Arthropoda</taxon>
        <taxon>Chelicerata</taxon>
        <taxon>Arachnida</taxon>
        <taxon>Acari</taxon>
        <taxon>Parasitiformes</taxon>
        <taxon>Mesostigmata</taxon>
        <taxon>Gamasina</taxon>
        <taxon>Phytoseioidea</taxon>
        <taxon>Phytoseiidae</taxon>
        <taxon>Typhlodrominae</taxon>
        <taxon>Galendromus</taxon>
    </lineage>
</organism>
<evidence type="ECO:0000256" key="2">
    <source>
        <dbReference type="PROSITE-ProRule" id="PRU00276"/>
    </source>
</evidence>
<dbReference type="GO" id="GO:0007219">
    <property type="term" value="P:Notch signaling pathway"/>
    <property type="evidence" value="ECO:0007669"/>
    <property type="project" value="TreeGrafter"/>
</dbReference>
<dbReference type="SUPFAM" id="SSF55486">
    <property type="entry name" value="Metalloproteases ('zincins'), catalytic domain"/>
    <property type="match status" value="1"/>
</dbReference>
<dbReference type="InterPro" id="IPR024079">
    <property type="entry name" value="MetalloPept_cat_dom_sf"/>
</dbReference>
<sequence>MDVRPRRWIMWSPILAGVVIVSISNSCVSLERENHLPLRELPMSNLKSRSRRALDRHVELDIKSDTGKNFKVRARPAQNLFAHNFRVFENHGNGTVREHNVDTRKLSERYLEGEVIGEPGSSAVLHHEGSILSGSVFLKDEVYTIEDAAVLNYSSSGRRRNYEAKTRLLYEDSEIDRIAEARGCPVVRRPRRFYSSGVHEPGLDLSPDKKRCPLRLVADHTYFEVVGESNLRKTIDKMVTQIQRVNKIFNETMFINEENDGYFNMGFVIRDVLVFREATEVAENRVHFNMEGSISVEDILHSFATDESTENQWVCLAHLFTARNLEGALGLANIGHPIQERGICARRYLDSKAGKFIVENVGLSTSVVMGTRLLTRVSDLTVAHELAHGWGAEHDPDSEECMPPSSRGGSYLMNAHSNFGLAQNNRHFSPCSIRQIAAMLKYKSKCFVELASDRCGNFIVDDDEECDIGPIKDNDPCCSKSCKLRSNAMCSDMNHACCDQCQYAAAGTLCRARLPSECLGDAFCSGETERCPRQRPVADNETCLDKGSCRDGACIPYCESLGMISCRCYGKLECHRCCRIASQSQCFPIEPFDALKDGTMCSDGFCKHGSCKKKVQDIVTRIVSILQKVSPSWIYGIMKRHWSSILILTLSLVWFPVACCLHLRDKRKYSFSAQPVLRNSLRYSRHSLNPRASMGQMCDTSFDSSES</sequence>
<dbReference type="RefSeq" id="XP_028968195.1">
    <property type="nucleotide sequence ID" value="XM_029112362.1"/>
</dbReference>
<feature type="active site" evidence="2">
    <location>
        <position position="385"/>
    </location>
</feature>
<dbReference type="FunFam" id="4.10.70.10:FF:000003">
    <property type="entry name" value="Disintegrin and metalloproteinase domain-containing protein 17"/>
    <property type="match status" value="1"/>
</dbReference>
<dbReference type="Proteomes" id="UP000694867">
    <property type="component" value="Unplaced"/>
</dbReference>
<dbReference type="PANTHER" id="PTHR45702:SF6">
    <property type="entry name" value="DISINTEGRIN AND METALLOPROTEINASE DOMAIN-CONTAINING PROTEIN 17"/>
    <property type="match status" value="1"/>
</dbReference>
<feature type="binding site" evidence="2">
    <location>
        <position position="384"/>
    </location>
    <ligand>
        <name>Zn(2+)</name>
        <dbReference type="ChEBI" id="CHEBI:29105"/>
        <note>catalytic</note>
    </ligand>
</feature>
<name>A0AAJ7SGH2_9ACAR</name>
<evidence type="ECO:0000313" key="7">
    <source>
        <dbReference type="RefSeq" id="XP_028968195.1"/>
    </source>
</evidence>
<keyword evidence="3" id="KW-0472">Membrane</keyword>
<dbReference type="AlphaFoldDB" id="A0AAJ7SGH2"/>
<evidence type="ECO:0000256" key="3">
    <source>
        <dbReference type="SAM" id="Phobius"/>
    </source>
</evidence>
<dbReference type="Pfam" id="PF13688">
    <property type="entry name" value="Reprolysin_5"/>
    <property type="match status" value="1"/>
</dbReference>
<dbReference type="Pfam" id="PF00200">
    <property type="entry name" value="Disintegrin"/>
    <property type="match status" value="1"/>
</dbReference>
<dbReference type="PANTHER" id="PTHR45702">
    <property type="entry name" value="ADAM10/ADAM17 METALLOPEPTIDASE FAMILY MEMBER"/>
    <property type="match status" value="1"/>
</dbReference>
<dbReference type="GO" id="GO:0005886">
    <property type="term" value="C:plasma membrane"/>
    <property type="evidence" value="ECO:0007669"/>
    <property type="project" value="TreeGrafter"/>
</dbReference>
<feature type="domain" description="Disintegrin" evidence="4">
    <location>
        <begin position="452"/>
        <end position="539"/>
    </location>
</feature>
<dbReference type="SMART" id="SM00050">
    <property type="entry name" value="DISIN"/>
    <property type="match status" value="1"/>
</dbReference>
<keyword evidence="2" id="KW-0479">Metal-binding</keyword>
<evidence type="ECO:0000313" key="6">
    <source>
        <dbReference type="Proteomes" id="UP000694867"/>
    </source>
</evidence>
<dbReference type="GO" id="GO:0004222">
    <property type="term" value="F:metalloendopeptidase activity"/>
    <property type="evidence" value="ECO:0007669"/>
    <property type="project" value="InterPro"/>
</dbReference>
<feature type="binding site" evidence="2">
    <location>
        <position position="388"/>
    </location>
    <ligand>
        <name>Zn(2+)</name>
        <dbReference type="ChEBI" id="CHEBI:29105"/>
        <note>catalytic</note>
    </ligand>
</feature>
<dbReference type="Gene3D" id="4.10.70.10">
    <property type="entry name" value="Disintegrin domain"/>
    <property type="match status" value="1"/>
</dbReference>
<dbReference type="PROSITE" id="PS50214">
    <property type="entry name" value="DISINTEGRIN_2"/>
    <property type="match status" value="1"/>
</dbReference>
<dbReference type="InterPro" id="IPR051489">
    <property type="entry name" value="ADAM_Metalloproteinase"/>
</dbReference>
<reference evidence="7" key="1">
    <citation type="submission" date="2025-08" db="UniProtKB">
        <authorList>
            <consortium name="RefSeq"/>
        </authorList>
    </citation>
    <scope>IDENTIFICATION</scope>
</reference>
<gene>
    <name evidence="7" type="primary">LOC114828393</name>
</gene>
<keyword evidence="3" id="KW-1133">Transmembrane helix</keyword>
<keyword evidence="2" id="KW-0862">Zinc</keyword>
<keyword evidence="1" id="KW-1015">Disulfide bond</keyword>
<dbReference type="InterPro" id="IPR001590">
    <property type="entry name" value="Peptidase_M12B"/>
</dbReference>